<sequence length="339" mass="39132">MQLDRRHSPRELPPQREVKKRLDWSFFKRFEFTPAESEARRPRALDFEHASLDDRVNADKYLLRLKHRQSKHPEIKSDPEEPLGSTFEEFLVEAMRDGDWFGGKFFRTTEHDDRWNGVDAVIEWPSPTAEGRPVRMAIDFSTSRNNGILHEKLQTINGMAKVKYFRSQIEHDENGKPLEVRAFFPKVILGADVDMMKQVAREGVMPGRDHPLRVLMLRQAKRQIDVQIRCAADHYLDMFWGEADLGPEAGEVCRQIRVASNPDAVVEALRNAPASAFARLFTKTQKETLDSCLRVQACLDPMIEETKSVQIPEPWNTMSQVSVNHQALSKVMPDTIRQR</sequence>
<accession>A0A0G2AE49</accession>
<gene>
    <name evidence="1" type="ORF">UY72_C0004G0003</name>
</gene>
<protein>
    <submittedName>
        <fullName evidence="1">Uncharacterized protein</fullName>
    </submittedName>
</protein>
<reference evidence="1 2" key="1">
    <citation type="journal article" date="2015" name="Nature">
        <title>rRNA introns, odd ribosomes, and small enigmatic genomes across a large radiation of phyla.</title>
        <authorList>
            <person name="Brown C.T."/>
            <person name="Hug L.A."/>
            <person name="Thomas B.C."/>
            <person name="Sharon I."/>
            <person name="Castelle C.J."/>
            <person name="Singh A."/>
            <person name="Wilkins M.J."/>
            <person name="Williams K.H."/>
            <person name="Banfield J.F."/>
        </authorList>
    </citation>
    <scope>NUCLEOTIDE SEQUENCE [LARGE SCALE GENOMIC DNA]</scope>
</reference>
<evidence type="ECO:0000313" key="2">
    <source>
        <dbReference type="Proteomes" id="UP000034846"/>
    </source>
</evidence>
<proteinExistence type="predicted"/>
<name>A0A0G2AE49_9BACT</name>
<organism evidence="1 2">
    <name type="scientific">Candidatus Uhrbacteria bacterium GW2011_GWD2_52_7</name>
    <dbReference type="NCBI Taxonomy" id="1618989"/>
    <lineage>
        <taxon>Bacteria</taxon>
        <taxon>Candidatus Uhriibacteriota</taxon>
    </lineage>
</organism>
<dbReference type="AlphaFoldDB" id="A0A0G2AE49"/>
<dbReference type="Proteomes" id="UP000034846">
    <property type="component" value="Unassembled WGS sequence"/>
</dbReference>
<evidence type="ECO:0000313" key="1">
    <source>
        <dbReference type="EMBL" id="KKW30714.1"/>
    </source>
</evidence>
<comment type="caution">
    <text evidence="1">The sequence shown here is derived from an EMBL/GenBank/DDBJ whole genome shotgun (WGS) entry which is preliminary data.</text>
</comment>
<dbReference type="EMBL" id="LCRD01000004">
    <property type="protein sequence ID" value="KKW30714.1"/>
    <property type="molecule type" value="Genomic_DNA"/>
</dbReference>